<organism evidence="3 4">
    <name type="scientific">Actinacidiphila guanduensis</name>
    <dbReference type="NCBI Taxonomy" id="310781"/>
    <lineage>
        <taxon>Bacteria</taxon>
        <taxon>Bacillati</taxon>
        <taxon>Actinomycetota</taxon>
        <taxon>Actinomycetes</taxon>
        <taxon>Kitasatosporales</taxon>
        <taxon>Streptomycetaceae</taxon>
        <taxon>Actinacidiphila</taxon>
    </lineage>
</organism>
<dbReference type="InterPro" id="IPR014729">
    <property type="entry name" value="Rossmann-like_a/b/a_fold"/>
</dbReference>
<dbReference type="AlphaFoldDB" id="A0A1H0BE25"/>
<dbReference type="InterPro" id="IPR006016">
    <property type="entry name" value="UspA"/>
</dbReference>
<comment type="similarity">
    <text evidence="1">Belongs to the universal stress protein A family.</text>
</comment>
<evidence type="ECO:0000313" key="4">
    <source>
        <dbReference type="Proteomes" id="UP000199341"/>
    </source>
</evidence>
<reference evidence="3 4" key="1">
    <citation type="submission" date="2016-10" db="EMBL/GenBank/DDBJ databases">
        <authorList>
            <person name="de Groot N.N."/>
        </authorList>
    </citation>
    <scope>NUCLEOTIDE SEQUENCE [LARGE SCALE GENOMIC DNA]</scope>
    <source>
        <strain evidence="3 4">CGMCC 4.2022</strain>
    </source>
</reference>
<evidence type="ECO:0000256" key="1">
    <source>
        <dbReference type="ARBA" id="ARBA00008791"/>
    </source>
</evidence>
<evidence type="ECO:0000313" key="3">
    <source>
        <dbReference type="EMBL" id="SDN43866.1"/>
    </source>
</evidence>
<sequence>MSDATVVVGYDGTPQSRAAVEWASREAERRGLPLELLHAGTAPDGAEHVRAERLLEVCAQELGLTHPEVPLTVLDVGDPPVAALIAAAGRGSLLVLGSRGLGALRGFVVGSVSQDVLARGACPAVLVRAASAEPPEGLPDGGGAPGVVAGVDLRYSADVLDFACKEAELRALPLHVVHTWGPPPGSEYVAFGTVGAPEDELAAAEAAGLDAAVDPWRRRYPAVPITTTLARGHAAIRLVDAATGARLLVVGRRHRGPRAAPRLGPVAHAAIHHTPSPVAIVPEGTGQE</sequence>
<dbReference type="PANTHER" id="PTHR46553">
    <property type="entry name" value="ADENINE NUCLEOTIDE ALPHA HYDROLASES-LIKE SUPERFAMILY PROTEIN"/>
    <property type="match status" value="1"/>
</dbReference>
<dbReference type="PRINTS" id="PR01438">
    <property type="entry name" value="UNVRSLSTRESS"/>
</dbReference>
<evidence type="ECO:0000259" key="2">
    <source>
        <dbReference type="Pfam" id="PF00582"/>
    </source>
</evidence>
<dbReference type="Proteomes" id="UP000199341">
    <property type="component" value="Unassembled WGS sequence"/>
</dbReference>
<dbReference type="EMBL" id="FNIE01000004">
    <property type="protein sequence ID" value="SDN43866.1"/>
    <property type="molecule type" value="Genomic_DNA"/>
</dbReference>
<dbReference type="PANTHER" id="PTHR46553:SF3">
    <property type="entry name" value="ADENINE NUCLEOTIDE ALPHA HYDROLASES-LIKE SUPERFAMILY PROTEIN"/>
    <property type="match status" value="1"/>
</dbReference>
<proteinExistence type="inferred from homology"/>
<feature type="domain" description="UspA" evidence="2">
    <location>
        <begin position="148"/>
        <end position="282"/>
    </location>
</feature>
<dbReference type="SUPFAM" id="SSF52402">
    <property type="entry name" value="Adenine nucleotide alpha hydrolases-like"/>
    <property type="match status" value="2"/>
</dbReference>
<keyword evidence="4" id="KW-1185">Reference proteome</keyword>
<dbReference type="InterPro" id="IPR006015">
    <property type="entry name" value="Universal_stress_UspA"/>
</dbReference>
<gene>
    <name evidence="3" type="ORF">SAMN05216259_104152</name>
</gene>
<dbReference type="RefSeq" id="WP_093783948.1">
    <property type="nucleotide sequence ID" value="NZ_FNIE01000004.1"/>
</dbReference>
<dbReference type="STRING" id="310781.SAMN05216259_104152"/>
<accession>A0A1H0BE25</accession>
<dbReference type="Gene3D" id="3.40.50.620">
    <property type="entry name" value="HUPs"/>
    <property type="match status" value="2"/>
</dbReference>
<feature type="domain" description="UspA" evidence="2">
    <location>
        <begin position="5"/>
        <end position="128"/>
    </location>
</feature>
<protein>
    <submittedName>
        <fullName evidence="3">Nucleotide-binding universal stress protein, UspA family</fullName>
    </submittedName>
</protein>
<dbReference type="Pfam" id="PF00582">
    <property type="entry name" value="Usp"/>
    <property type="match status" value="2"/>
</dbReference>
<dbReference type="OrthoDB" id="4867015at2"/>
<name>A0A1H0BE25_9ACTN</name>